<name>A0A507CEY0_9FUNG</name>
<dbReference type="RefSeq" id="XP_031026448.1">
    <property type="nucleotide sequence ID" value="XM_031167542.1"/>
</dbReference>
<dbReference type="CDD" id="cd23815">
    <property type="entry name" value="UBCc_SpUBC14-like"/>
    <property type="match status" value="1"/>
</dbReference>
<dbReference type="GO" id="GO:0005524">
    <property type="term" value="F:ATP binding"/>
    <property type="evidence" value="ECO:0007669"/>
    <property type="project" value="UniProtKB-UniRule"/>
</dbReference>
<dbReference type="InterPro" id="IPR050113">
    <property type="entry name" value="Ub_conjugating_enzyme"/>
</dbReference>
<evidence type="ECO:0000259" key="8">
    <source>
        <dbReference type="PROSITE" id="PS50127"/>
    </source>
</evidence>
<dbReference type="Gene3D" id="3.10.110.10">
    <property type="entry name" value="Ubiquitin Conjugating Enzyme"/>
    <property type="match status" value="1"/>
</dbReference>
<keyword evidence="2" id="KW-0808">Transferase</keyword>
<dbReference type="STRING" id="1806994.A0A507CEY0"/>
<evidence type="ECO:0000256" key="1">
    <source>
        <dbReference type="ARBA" id="ARBA00012486"/>
    </source>
</evidence>
<comment type="similarity">
    <text evidence="7">Belongs to the ubiquitin-conjugating enzyme family.</text>
</comment>
<dbReference type="PROSITE" id="PS50127">
    <property type="entry name" value="UBC_2"/>
    <property type="match status" value="1"/>
</dbReference>
<dbReference type="GeneID" id="42002839"/>
<dbReference type="Pfam" id="PF00179">
    <property type="entry name" value="UQ_con"/>
    <property type="match status" value="1"/>
</dbReference>
<protein>
    <recommendedName>
        <fullName evidence="1">E2 ubiquitin-conjugating enzyme</fullName>
        <ecNumber evidence="1">2.3.2.23</ecNumber>
    </recommendedName>
</protein>
<gene>
    <name evidence="9" type="ORF">SmJEL517_g01614</name>
</gene>
<evidence type="ECO:0000256" key="2">
    <source>
        <dbReference type="ARBA" id="ARBA00022679"/>
    </source>
</evidence>
<evidence type="ECO:0000256" key="3">
    <source>
        <dbReference type="ARBA" id="ARBA00022741"/>
    </source>
</evidence>
<accession>A0A507CEY0</accession>
<dbReference type="SUPFAM" id="SSF54495">
    <property type="entry name" value="UBC-like"/>
    <property type="match status" value="1"/>
</dbReference>
<dbReference type="PROSITE" id="PS00183">
    <property type="entry name" value="UBC_1"/>
    <property type="match status" value="1"/>
</dbReference>
<dbReference type="PANTHER" id="PTHR24067">
    <property type="entry name" value="UBIQUITIN-CONJUGATING ENZYME E2"/>
    <property type="match status" value="1"/>
</dbReference>
<evidence type="ECO:0000256" key="7">
    <source>
        <dbReference type="RuleBase" id="RU362109"/>
    </source>
</evidence>
<dbReference type="InterPro" id="IPR000608">
    <property type="entry name" value="UBC"/>
</dbReference>
<evidence type="ECO:0000256" key="6">
    <source>
        <dbReference type="PROSITE-ProRule" id="PRU10133"/>
    </source>
</evidence>
<feature type="active site" description="Glycyl thioester intermediate" evidence="6">
    <location>
        <position position="86"/>
    </location>
</feature>
<organism evidence="9 10">
    <name type="scientific">Synchytrium microbalum</name>
    <dbReference type="NCBI Taxonomy" id="1806994"/>
    <lineage>
        <taxon>Eukaryota</taxon>
        <taxon>Fungi</taxon>
        <taxon>Fungi incertae sedis</taxon>
        <taxon>Chytridiomycota</taxon>
        <taxon>Chytridiomycota incertae sedis</taxon>
        <taxon>Chytridiomycetes</taxon>
        <taxon>Synchytriales</taxon>
        <taxon>Synchytriaceae</taxon>
        <taxon>Synchytrium</taxon>
    </lineage>
</organism>
<dbReference type="Proteomes" id="UP000319731">
    <property type="component" value="Unassembled WGS sequence"/>
</dbReference>
<dbReference type="OrthoDB" id="9978460at2759"/>
<keyword evidence="3 7" id="KW-0547">Nucleotide-binding</keyword>
<comment type="caution">
    <text evidence="9">The sequence shown here is derived from an EMBL/GenBank/DDBJ whole genome shotgun (WGS) entry which is preliminary data.</text>
</comment>
<dbReference type="InterPro" id="IPR023313">
    <property type="entry name" value="UBQ-conjugating_AS"/>
</dbReference>
<keyword evidence="5 7" id="KW-0067">ATP-binding</keyword>
<dbReference type="EMBL" id="QEAO01000005">
    <property type="protein sequence ID" value="TPX36135.1"/>
    <property type="molecule type" value="Genomic_DNA"/>
</dbReference>
<evidence type="ECO:0000256" key="4">
    <source>
        <dbReference type="ARBA" id="ARBA00022786"/>
    </source>
</evidence>
<reference evidence="9 10" key="1">
    <citation type="journal article" date="2019" name="Sci. Rep.">
        <title>Comparative genomics of chytrid fungi reveal insights into the obligate biotrophic and pathogenic lifestyle of Synchytrium endobioticum.</title>
        <authorList>
            <person name="van de Vossenberg B.T.L.H."/>
            <person name="Warris S."/>
            <person name="Nguyen H.D.T."/>
            <person name="van Gent-Pelzer M.P.E."/>
            <person name="Joly D.L."/>
            <person name="van de Geest H.C."/>
            <person name="Bonants P.J.M."/>
            <person name="Smith D.S."/>
            <person name="Levesque C.A."/>
            <person name="van der Lee T.A.J."/>
        </authorList>
    </citation>
    <scope>NUCLEOTIDE SEQUENCE [LARGE SCALE GENOMIC DNA]</scope>
    <source>
        <strain evidence="9 10">JEL517</strain>
    </source>
</reference>
<dbReference type="EC" id="2.3.2.23" evidence="1"/>
<dbReference type="FunFam" id="3.10.110.10:FF:000060">
    <property type="entry name" value="Ubiquitin conjugating enzyme (UbcB)"/>
    <property type="match status" value="1"/>
</dbReference>
<sequence>MAAQRRIQKELAELTKNPPTGISAGPIGDDLLHWQGQLVGPEKSAYAGGIFKIDIEFTTDYPFKPPKVKFLTKIYHPNIDDDGTLCLGILKTDMWKPATKLLEVLIGLHMLLEAPIPEDALQTSIAEVYNTNRPKFTKTAKEWVKKYCV</sequence>
<evidence type="ECO:0000313" key="10">
    <source>
        <dbReference type="Proteomes" id="UP000319731"/>
    </source>
</evidence>
<dbReference type="SMART" id="SM00212">
    <property type="entry name" value="UBCc"/>
    <property type="match status" value="1"/>
</dbReference>
<keyword evidence="4 7" id="KW-0833">Ubl conjugation pathway</keyword>
<evidence type="ECO:0000313" key="9">
    <source>
        <dbReference type="EMBL" id="TPX36135.1"/>
    </source>
</evidence>
<proteinExistence type="inferred from homology"/>
<dbReference type="AlphaFoldDB" id="A0A507CEY0"/>
<evidence type="ECO:0000256" key="5">
    <source>
        <dbReference type="ARBA" id="ARBA00022840"/>
    </source>
</evidence>
<dbReference type="InterPro" id="IPR016135">
    <property type="entry name" value="UBQ-conjugating_enzyme/RWD"/>
</dbReference>
<dbReference type="GO" id="GO:0061631">
    <property type="term" value="F:ubiquitin conjugating enzyme activity"/>
    <property type="evidence" value="ECO:0007669"/>
    <property type="project" value="UniProtKB-EC"/>
</dbReference>
<keyword evidence="10" id="KW-1185">Reference proteome</keyword>
<feature type="domain" description="UBC core" evidence="8">
    <location>
        <begin position="2"/>
        <end position="149"/>
    </location>
</feature>